<comment type="caution">
    <text evidence="2">The sequence shown here is derived from an EMBL/GenBank/DDBJ whole genome shotgun (WGS) entry which is preliminary data.</text>
</comment>
<name>A0A8J5NDA4_HOMAM</name>
<protein>
    <submittedName>
        <fullName evidence="2">Zinc finger protein 519-like 3</fullName>
    </submittedName>
</protein>
<accession>A0A8J5NDA4</accession>
<evidence type="ECO:0000256" key="1">
    <source>
        <dbReference type="SAM" id="MobiDB-lite"/>
    </source>
</evidence>
<feature type="region of interest" description="Disordered" evidence="1">
    <location>
        <begin position="193"/>
        <end position="234"/>
    </location>
</feature>
<gene>
    <name evidence="2" type="primary">Znf519-L3</name>
    <name evidence="2" type="ORF">Hamer_G026555</name>
</gene>
<reference evidence="2" key="1">
    <citation type="journal article" date="2021" name="Sci. Adv.">
        <title>The American lobster genome reveals insights on longevity, neural, and immune adaptations.</title>
        <authorList>
            <person name="Polinski J.M."/>
            <person name="Zimin A.V."/>
            <person name="Clark K.F."/>
            <person name="Kohn A.B."/>
            <person name="Sadowski N."/>
            <person name="Timp W."/>
            <person name="Ptitsyn A."/>
            <person name="Khanna P."/>
            <person name="Romanova D.Y."/>
            <person name="Williams P."/>
            <person name="Greenwood S.J."/>
            <person name="Moroz L.L."/>
            <person name="Walt D.R."/>
            <person name="Bodnar A.G."/>
        </authorList>
    </citation>
    <scope>NUCLEOTIDE SEQUENCE</scope>
    <source>
        <strain evidence="2">GMGI-L3</strain>
    </source>
</reference>
<dbReference type="Proteomes" id="UP000747542">
    <property type="component" value="Unassembled WGS sequence"/>
</dbReference>
<evidence type="ECO:0000313" key="2">
    <source>
        <dbReference type="EMBL" id="KAG7177880.1"/>
    </source>
</evidence>
<feature type="compositionally biased region" description="Basic and acidic residues" evidence="1">
    <location>
        <begin position="200"/>
        <end position="216"/>
    </location>
</feature>
<dbReference type="AlphaFoldDB" id="A0A8J5NDA4"/>
<evidence type="ECO:0000313" key="3">
    <source>
        <dbReference type="Proteomes" id="UP000747542"/>
    </source>
</evidence>
<dbReference type="Gene3D" id="3.30.160.60">
    <property type="entry name" value="Classic Zinc Finger"/>
    <property type="match status" value="1"/>
</dbReference>
<sequence length="234" mass="26413">MHTCMAEHTDEKDIKCEEFDESFNSDYDVTQHVTVDEKDIKCEEFDESFNSDYDVTQQAETLKRSLTSEESGEDEDKEESRIIPAKDLKELFSSWNKVGKIVEDYHPDVAAVEKGLSIFNDTVMSYFWKYSRRATSTQAGRQYSGGATVLQAETTVLQAETTVLQAGDSTPGRRQYSGGTTVLQTGRQYSRRATVLRQGDYSRRGDNYSRRGDNYSRRATVLQAGHSSPDGDST</sequence>
<organism evidence="2 3">
    <name type="scientific">Homarus americanus</name>
    <name type="common">American lobster</name>
    <dbReference type="NCBI Taxonomy" id="6706"/>
    <lineage>
        <taxon>Eukaryota</taxon>
        <taxon>Metazoa</taxon>
        <taxon>Ecdysozoa</taxon>
        <taxon>Arthropoda</taxon>
        <taxon>Crustacea</taxon>
        <taxon>Multicrustacea</taxon>
        <taxon>Malacostraca</taxon>
        <taxon>Eumalacostraca</taxon>
        <taxon>Eucarida</taxon>
        <taxon>Decapoda</taxon>
        <taxon>Pleocyemata</taxon>
        <taxon>Astacidea</taxon>
        <taxon>Nephropoidea</taxon>
        <taxon>Nephropidae</taxon>
        <taxon>Homarus</taxon>
    </lineage>
</organism>
<keyword evidence="3" id="KW-1185">Reference proteome</keyword>
<dbReference type="EMBL" id="JAHLQT010001436">
    <property type="protein sequence ID" value="KAG7177880.1"/>
    <property type="molecule type" value="Genomic_DNA"/>
</dbReference>
<proteinExistence type="predicted"/>